<feature type="domain" description="HTH hxlR-type" evidence="4">
    <location>
        <begin position="6"/>
        <end position="96"/>
    </location>
</feature>
<reference evidence="5 6" key="1">
    <citation type="submission" date="2021-03" db="EMBL/GenBank/DDBJ databases">
        <title>Sequencing the genomes of 1000 actinobacteria strains.</title>
        <authorList>
            <person name="Klenk H.-P."/>
        </authorList>
    </citation>
    <scope>NUCLEOTIDE SEQUENCE [LARGE SCALE GENOMIC DNA]</scope>
    <source>
        <strain evidence="5 6">DSM 18824</strain>
    </source>
</reference>
<proteinExistence type="predicted"/>
<accession>A0ABS4UWG1</accession>
<protein>
    <submittedName>
        <fullName evidence="5">DNA-binding HxlR family transcriptional regulator</fullName>
    </submittedName>
</protein>
<evidence type="ECO:0000256" key="1">
    <source>
        <dbReference type="ARBA" id="ARBA00023015"/>
    </source>
</evidence>
<keyword evidence="6" id="KW-1185">Reference proteome</keyword>
<dbReference type="EMBL" id="JAGINT010000002">
    <property type="protein sequence ID" value="MBP2355966.1"/>
    <property type="molecule type" value="Genomic_DNA"/>
</dbReference>
<evidence type="ECO:0000256" key="2">
    <source>
        <dbReference type="ARBA" id="ARBA00023125"/>
    </source>
</evidence>
<dbReference type="GO" id="GO:0003677">
    <property type="term" value="F:DNA binding"/>
    <property type="evidence" value="ECO:0007669"/>
    <property type="project" value="UniProtKB-KW"/>
</dbReference>
<evidence type="ECO:0000259" key="4">
    <source>
        <dbReference type="PROSITE" id="PS51118"/>
    </source>
</evidence>
<gene>
    <name evidence="5" type="ORF">JOF29_007076</name>
</gene>
<dbReference type="RefSeq" id="WP_307863837.1">
    <property type="nucleotide sequence ID" value="NZ_BAAAVU010000005.1"/>
</dbReference>
<dbReference type="PROSITE" id="PS51118">
    <property type="entry name" value="HTH_HXLR"/>
    <property type="match status" value="1"/>
</dbReference>
<evidence type="ECO:0000256" key="3">
    <source>
        <dbReference type="ARBA" id="ARBA00023163"/>
    </source>
</evidence>
<keyword evidence="3" id="KW-0804">Transcription</keyword>
<keyword evidence="2 5" id="KW-0238">DNA-binding</keyword>
<dbReference type="InterPro" id="IPR036390">
    <property type="entry name" value="WH_DNA-bd_sf"/>
</dbReference>
<dbReference type="Pfam" id="PF01638">
    <property type="entry name" value="HxlR"/>
    <property type="match status" value="1"/>
</dbReference>
<dbReference type="InterPro" id="IPR002577">
    <property type="entry name" value="HTH_HxlR"/>
</dbReference>
<sequence>MQYGLLRRYTREVHRRIGDTWSLATIARLVDGPRRFTELMKDLPGISHRMLTQTLRAVERDGLVTRTAYAEVPPRVDYALTPLGRSLLPPLTELTK</sequence>
<dbReference type="PANTHER" id="PTHR33204:SF39">
    <property type="entry name" value="TRANSCRIPTIONAL REGULATORY PROTEIN"/>
    <property type="match status" value="1"/>
</dbReference>
<name>A0ABS4UWG1_9ACTN</name>
<comment type="caution">
    <text evidence="5">The sequence shown here is derived from an EMBL/GenBank/DDBJ whole genome shotgun (WGS) entry which is preliminary data.</text>
</comment>
<dbReference type="SUPFAM" id="SSF46785">
    <property type="entry name" value="Winged helix' DNA-binding domain"/>
    <property type="match status" value="1"/>
</dbReference>
<organism evidence="5 6">
    <name type="scientific">Kribbella aluminosa</name>
    <dbReference type="NCBI Taxonomy" id="416017"/>
    <lineage>
        <taxon>Bacteria</taxon>
        <taxon>Bacillati</taxon>
        <taxon>Actinomycetota</taxon>
        <taxon>Actinomycetes</taxon>
        <taxon>Propionibacteriales</taxon>
        <taxon>Kribbellaceae</taxon>
        <taxon>Kribbella</taxon>
    </lineage>
</organism>
<evidence type="ECO:0000313" key="5">
    <source>
        <dbReference type="EMBL" id="MBP2355966.1"/>
    </source>
</evidence>
<dbReference type="InterPro" id="IPR036388">
    <property type="entry name" value="WH-like_DNA-bd_sf"/>
</dbReference>
<keyword evidence="1" id="KW-0805">Transcription regulation</keyword>
<dbReference type="Proteomes" id="UP000755585">
    <property type="component" value="Unassembled WGS sequence"/>
</dbReference>
<dbReference type="Gene3D" id="1.10.10.10">
    <property type="entry name" value="Winged helix-like DNA-binding domain superfamily/Winged helix DNA-binding domain"/>
    <property type="match status" value="1"/>
</dbReference>
<evidence type="ECO:0000313" key="6">
    <source>
        <dbReference type="Proteomes" id="UP000755585"/>
    </source>
</evidence>
<dbReference type="PANTHER" id="PTHR33204">
    <property type="entry name" value="TRANSCRIPTIONAL REGULATOR, MARR FAMILY"/>
    <property type="match status" value="1"/>
</dbReference>